<proteinExistence type="predicted"/>
<dbReference type="RefSeq" id="WP_173237385.1">
    <property type="nucleotide sequence ID" value="NZ_AP022839.1"/>
</dbReference>
<keyword evidence="2" id="KW-1185">Reference proteome</keyword>
<evidence type="ECO:0000313" key="1">
    <source>
        <dbReference type="EMBL" id="BCA95914.1"/>
    </source>
</evidence>
<dbReference type="Proteomes" id="UP000502894">
    <property type="component" value="Chromosome"/>
</dbReference>
<reference evidence="1" key="1">
    <citation type="journal article" date="2020" name="Microbiol. Resour. Announc.">
        <title>Complete Genome Sequence of Novel Psychrotolerant Legionella Strain TUM19329, Isolated from Antarctic Lake Sediment.</title>
        <authorList>
            <person name="Shimada S."/>
            <person name="Nakai R."/>
            <person name="Aoki K."/>
            <person name="Shimoeda N."/>
            <person name="Ohno G."/>
            <person name="Miyazaki Y."/>
            <person name="Kudoh S."/>
            <person name="Imura S."/>
            <person name="Watanabe K."/>
            <person name="Ishii Y."/>
            <person name="Tateda K."/>
        </authorList>
    </citation>
    <scope>NUCLEOTIDE SEQUENCE [LARGE SCALE GENOMIC DNA]</scope>
    <source>
        <strain evidence="1">TUM19329</strain>
    </source>
</reference>
<accession>A0A6F8T5F2</accession>
<dbReference type="PROSITE" id="PS51257">
    <property type="entry name" value="PROKAR_LIPOPROTEIN"/>
    <property type="match status" value="1"/>
</dbReference>
<dbReference type="Gene3D" id="2.30.30.830">
    <property type="match status" value="1"/>
</dbReference>
<dbReference type="AlphaFoldDB" id="A0A6F8T5F2"/>
<dbReference type="InterPro" id="IPR007446">
    <property type="entry name" value="PilP"/>
</dbReference>
<dbReference type="EMBL" id="AP022839">
    <property type="protein sequence ID" value="BCA95914.1"/>
    <property type="molecule type" value="Genomic_DNA"/>
</dbReference>
<organism evidence="1 2">
    <name type="scientific">Legionella antarctica</name>
    <dbReference type="NCBI Taxonomy" id="2708020"/>
    <lineage>
        <taxon>Bacteria</taxon>
        <taxon>Pseudomonadati</taxon>
        <taxon>Pseudomonadota</taxon>
        <taxon>Gammaproteobacteria</taxon>
        <taxon>Legionellales</taxon>
        <taxon>Legionellaceae</taxon>
        <taxon>Legionella</taxon>
    </lineage>
</organism>
<name>A0A6F8T5F2_9GAMM</name>
<protein>
    <submittedName>
        <fullName evidence="1">Pilus biosynthesis protein PilP</fullName>
    </submittedName>
</protein>
<dbReference type="Pfam" id="PF04351">
    <property type="entry name" value="PilP"/>
    <property type="match status" value="1"/>
</dbReference>
<sequence length="174" mass="19760">MITKTKHIQLLLLSFIWLFLSACSGDNSDLIKYINDIKARPALAVEPIPKFAPLPIFKFPEHDNRRNPFKPIELKRQTDVFAPDQKRVKQPLEAFPLDSLKFAGTLKEGSQVWALIKQPNNQISRIRVGGYMGQNYGRVSVIKSELIKLEETIKNSGTWEKHMTTINLDTGIGS</sequence>
<dbReference type="PIRSF" id="PIRSF016481">
    <property type="entry name" value="Pilus_assembly_PilP"/>
    <property type="match status" value="1"/>
</dbReference>
<gene>
    <name evidence="1" type="primary">pilP</name>
    <name evidence="1" type="ORF">TUM19329_22750</name>
</gene>
<evidence type="ECO:0000313" key="2">
    <source>
        <dbReference type="Proteomes" id="UP000502894"/>
    </source>
</evidence>
<dbReference type="KEGG" id="lant:TUM19329_22750"/>